<dbReference type="OrthoDB" id="1909122at2759"/>
<dbReference type="PANTHER" id="PTHR46148:SF44">
    <property type="entry name" value="GAG-POL POLYPROTEIN"/>
    <property type="match status" value="1"/>
</dbReference>
<keyword evidence="3" id="KW-1185">Reference proteome</keyword>
<dbReference type="InterPro" id="IPR056924">
    <property type="entry name" value="SH3_Tf2-1"/>
</dbReference>
<reference evidence="3" key="1">
    <citation type="journal article" date="2019" name="Plant Biotechnol. J.">
        <title>Genome sequencing of the Australian wild diploid species Gossypium australe highlights disease resistance and delayed gland morphogenesis.</title>
        <authorList>
            <person name="Cai Y."/>
            <person name="Cai X."/>
            <person name="Wang Q."/>
            <person name="Wang P."/>
            <person name="Zhang Y."/>
            <person name="Cai C."/>
            <person name="Xu Y."/>
            <person name="Wang K."/>
            <person name="Zhou Z."/>
            <person name="Wang C."/>
            <person name="Geng S."/>
            <person name="Li B."/>
            <person name="Dong Q."/>
            <person name="Hou Y."/>
            <person name="Wang H."/>
            <person name="Ai P."/>
            <person name="Liu Z."/>
            <person name="Yi F."/>
            <person name="Sun M."/>
            <person name="An G."/>
            <person name="Cheng J."/>
            <person name="Zhang Y."/>
            <person name="Shi Q."/>
            <person name="Xie Y."/>
            <person name="Shi X."/>
            <person name="Chang Y."/>
            <person name="Huang F."/>
            <person name="Chen Y."/>
            <person name="Hong S."/>
            <person name="Mi L."/>
            <person name="Sun Q."/>
            <person name="Zhang L."/>
            <person name="Zhou B."/>
            <person name="Peng R."/>
            <person name="Zhang X."/>
            <person name="Liu F."/>
        </authorList>
    </citation>
    <scope>NUCLEOTIDE SEQUENCE [LARGE SCALE GENOMIC DNA]</scope>
    <source>
        <strain evidence="3">cv. PA1801</strain>
    </source>
</reference>
<name>A0A5B6VBX9_9ROSI</name>
<protein>
    <submittedName>
        <fullName evidence="2">DNA/RNA polymerases superfamily protein</fullName>
    </submittedName>
</protein>
<dbReference type="EMBL" id="SMMG02000007">
    <property type="protein sequence ID" value="KAA3466511.1"/>
    <property type="molecule type" value="Genomic_DNA"/>
</dbReference>
<dbReference type="AlphaFoldDB" id="A0A5B6VBX9"/>
<feature type="domain" description="Tf2-1-like SH3-like" evidence="1">
    <location>
        <begin position="98"/>
        <end position="154"/>
    </location>
</feature>
<dbReference type="Proteomes" id="UP000325315">
    <property type="component" value="Unassembled WGS sequence"/>
</dbReference>
<dbReference type="InterPro" id="IPR036397">
    <property type="entry name" value="RNaseH_sf"/>
</dbReference>
<dbReference type="PANTHER" id="PTHR46148">
    <property type="entry name" value="CHROMO DOMAIN-CONTAINING PROTEIN"/>
    <property type="match status" value="1"/>
</dbReference>
<gene>
    <name evidence="2" type="ORF">EPI10_001600</name>
</gene>
<accession>A0A5B6VBX9</accession>
<evidence type="ECO:0000313" key="2">
    <source>
        <dbReference type="EMBL" id="KAA3466511.1"/>
    </source>
</evidence>
<sequence length="210" mass="24502">MDFMSGLQLSLRKRDIIWVIVDHLTKSAHFIPIDDHSEQVIQILDDMLRCCILEFEGSSGKILSLVEFTSNNNYHSSIKMAPYKDLYGRRKDIEFQVGDRVFLKVSAWRKLSPHFIGPYEVIERIGSAAYHLALPSELEKIHNVFHVWMLKRYRPNPSHVLFPIDVEIQPNMLYGEKLVKILAWEVKELRNKCVALVKVLWHHHGVEEAT</sequence>
<dbReference type="GO" id="GO:0003676">
    <property type="term" value="F:nucleic acid binding"/>
    <property type="evidence" value="ECO:0007669"/>
    <property type="project" value="InterPro"/>
</dbReference>
<evidence type="ECO:0000259" key="1">
    <source>
        <dbReference type="Pfam" id="PF24626"/>
    </source>
</evidence>
<comment type="caution">
    <text evidence="2">The sequence shown here is derived from an EMBL/GenBank/DDBJ whole genome shotgun (WGS) entry which is preliminary data.</text>
</comment>
<dbReference type="Gene3D" id="3.30.420.10">
    <property type="entry name" value="Ribonuclease H-like superfamily/Ribonuclease H"/>
    <property type="match status" value="1"/>
</dbReference>
<organism evidence="2 3">
    <name type="scientific">Gossypium australe</name>
    <dbReference type="NCBI Taxonomy" id="47621"/>
    <lineage>
        <taxon>Eukaryota</taxon>
        <taxon>Viridiplantae</taxon>
        <taxon>Streptophyta</taxon>
        <taxon>Embryophyta</taxon>
        <taxon>Tracheophyta</taxon>
        <taxon>Spermatophyta</taxon>
        <taxon>Magnoliopsida</taxon>
        <taxon>eudicotyledons</taxon>
        <taxon>Gunneridae</taxon>
        <taxon>Pentapetalae</taxon>
        <taxon>rosids</taxon>
        <taxon>malvids</taxon>
        <taxon>Malvales</taxon>
        <taxon>Malvaceae</taxon>
        <taxon>Malvoideae</taxon>
        <taxon>Gossypium</taxon>
    </lineage>
</organism>
<dbReference type="Pfam" id="PF24626">
    <property type="entry name" value="SH3_Tf2-1"/>
    <property type="match status" value="1"/>
</dbReference>
<proteinExistence type="predicted"/>
<evidence type="ECO:0000313" key="3">
    <source>
        <dbReference type="Proteomes" id="UP000325315"/>
    </source>
</evidence>